<accession>A0ABT4WYV2</accession>
<dbReference type="EMBL" id="JAQKAB010000001">
    <property type="protein sequence ID" value="MDA7025239.1"/>
    <property type="molecule type" value="Genomic_DNA"/>
</dbReference>
<dbReference type="PROSITE" id="PS51257">
    <property type="entry name" value="PROKAR_LIPOPROTEIN"/>
    <property type="match status" value="1"/>
</dbReference>
<dbReference type="RefSeq" id="WP_271339104.1">
    <property type="nucleotide sequence ID" value="NZ_JAQKAB010000001.1"/>
</dbReference>
<proteinExistence type="predicted"/>
<keyword evidence="3" id="KW-1185">Reference proteome</keyword>
<dbReference type="Proteomes" id="UP001211894">
    <property type="component" value="Unassembled WGS sequence"/>
</dbReference>
<evidence type="ECO:0000256" key="1">
    <source>
        <dbReference type="SAM" id="Phobius"/>
    </source>
</evidence>
<reference evidence="2 3" key="1">
    <citation type="submission" date="2023-01" db="EMBL/GenBank/DDBJ databases">
        <title>Bacillus changyiensis sp. nov., isolated from a coastal deposit.</title>
        <authorList>
            <person name="Xiao G."/>
            <person name="Lai Q."/>
            <person name="Hu Z."/>
            <person name="Shao Z."/>
        </authorList>
    </citation>
    <scope>NUCLEOTIDE SEQUENCE [LARGE SCALE GENOMIC DNA]</scope>
    <source>
        <strain evidence="2 3">CLL-7-23</strain>
    </source>
</reference>
<name>A0ABT4WYV2_9BACI</name>
<feature type="transmembrane region" description="Helical" evidence="1">
    <location>
        <begin position="36"/>
        <end position="53"/>
    </location>
</feature>
<evidence type="ECO:0000313" key="2">
    <source>
        <dbReference type="EMBL" id="MDA7025239.1"/>
    </source>
</evidence>
<sequence length="55" mass="6628">MGRNKRRLRLFWLFLFVCLSIFTITACHTNFANHDQLINIMFIFIKPLIWLLSTV</sequence>
<keyword evidence="1" id="KW-1133">Transmembrane helix</keyword>
<gene>
    <name evidence="2" type="ORF">PJ311_01290</name>
</gene>
<evidence type="ECO:0000313" key="3">
    <source>
        <dbReference type="Proteomes" id="UP001211894"/>
    </source>
</evidence>
<keyword evidence="1" id="KW-0472">Membrane</keyword>
<protein>
    <recommendedName>
        <fullName evidence="4">Lipoprotein</fullName>
    </recommendedName>
</protein>
<evidence type="ECO:0008006" key="4">
    <source>
        <dbReference type="Google" id="ProtNLM"/>
    </source>
</evidence>
<comment type="caution">
    <text evidence="2">The sequence shown here is derived from an EMBL/GenBank/DDBJ whole genome shotgun (WGS) entry which is preliminary data.</text>
</comment>
<keyword evidence="1" id="KW-0812">Transmembrane</keyword>
<organism evidence="2 3">
    <name type="scientific">Bacillus changyiensis</name>
    <dbReference type="NCBI Taxonomy" id="3004103"/>
    <lineage>
        <taxon>Bacteria</taxon>
        <taxon>Bacillati</taxon>
        <taxon>Bacillota</taxon>
        <taxon>Bacilli</taxon>
        <taxon>Bacillales</taxon>
        <taxon>Bacillaceae</taxon>
        <taxon>Bacillus</taxon>
    </lineage>
</organism>